<evidence type="ECO:0000256" key="1">
    <source>
        <dbReference type="ARBA" id="ARBA00004141"/>
    </source>
</evidence>
<keyword evidence="3" id="KW-0808">Transferase</keyword>
<dbReference type="Pfam" id="PF26314">
    <property type="entry name" value="MptA_B_family"/>
    <property type="match status" value="1"/>
</dbReference>
<dbReference type="RefSeq" id="WP_254166464.1">
    <property type="nucleotide sequence ID" value="NZ_JANAFB010000017.1"/>
</dbReference>
<keyword evidence="10" id="KW-1185">Reference proteome</keyword>
<keyword evidence="4 8" id="KW-0812">Transmembrane</keyword>
<evidence type="ECO:0000313" key="10">
    <source>
        <dbReference type="Proteomes" id="UP001139502"/>
    </source>
</evidence>
<dbReference type="AlphaFoldDB" id="A0A9X2KLC5"/>
<feature type="transmembrane region" description="Helical" evidence="8">
    <location>
        <begin position="327"/>
        <end position="345"/>
    </location>
</feature>
<gene>
    <name evidence="9" type="primary">mptB</name>
    <name evidence="9" type="ORF">NBM05_08270</name>
</gene>
<comment type="caution">
    <text evidence="9">The sequence shown here is derived from an EMBL/GenBank/DDBJ whole genome shotgun (WGS) entry which is preliminary data.</text>
</comment>
<sequence length="492" mass="54210">MQGSPLRTIVIGTIGSLLMTLGSFGIGWLAPISGFRQDPFIILLRYNDLAVVACIVATAVGAMALTREWLRLSQKISAWDRRARRWVTAAVVAWGIPMLFSFPLFSRDVYSYYAQGRLYDSGLNPYESGVSSVNNFLQYGADQLWSESPPPYGPVFLWIEGIVARAAGTSPDVAFYLFRLVALVGVVLIAIYVPKLAAMHGVNPVRASWLCLANPMFLVHFVISAHNDALMIGLMVMAVYIAARWRNSAGGISAITITTLAVAIKPIALLILPFIGLLWAGKGASWPRKFLFWALTLGICLVELWLMGLANGFGFDWVGALTTTGGVWIWYAPIGALGFLLKIWADSLGLPGGDIQSAIYKAAQMVGVIGLAVLAFVGRDEKIIRRLTIGLTLIVVFNPMIQAWYVVWLIPFFAVTGVRTDWHVDFFFLTTVFFMMWAVSDQLDVFPYLDLDLNMGRLVAAVVALVYGVYLMFVDPSTRRVFRRGHVSGSII</sequence>
<feature type="transmembrane region" description="Helical" evidence="8">
    <location>
        <begin position="291"/>
        <end position="315"/>
    </location>
</feature>
<comment type="similarity">
    <text evidence="7">Belongs to the MptA/B family.</text>
</comment>
<proteinExistence type="inferred from homology"/>
<dbReference type="EMBL" id="JANAFB010000017">
    <property type="protein sequence ID" value="MCP3425996.1"/>
    <property type="molecule type" value="Genomic_DNA"/>
</dbReference>
<evidence type="ECO:0000256" key="5">
    <source>
        <dbReference type="ARBA" id="ARBA00022989"/>
    </source>
</evidence>
<evidence type="ECO:0000256" key="6">
    <source>
        <dbReference type="ARBA" id="ARBA00023136"/>
    </source>
</evidence>
<keyword evidence="2 9" id="KW-0328">Glycosyltransferase</keyword>
<feature type="transmembrane region" description="Helical" evidence="8">
    <location>
        <begin position="173"/>
        <end position="193"/>
    </location>
</feature>
<organism evidence="9 10">
    <name type="scientific">Rothia santali</name>
    <dbReference type="NCBI Taxonomy" id="2949643"/>
    <lineage>
        <taxon>Bacteria</taxon>
        <taxon>Bacillati</taxon>
        <taxon>Actinomycetota</taxon>
        <taxon>Actinomycetes</taxon>
        <taxon>Micrococcales</taxon>
        <taxon>Micrococcaceae</taxon>
        <taxon>Rothia</taxon>
    </lineage>
</organism>
<reference evidence="9" key="1">
    <citation type="submission" date="2022-06" db="EMBL/GenBank/DDBJ databases">
        <title>Rothia sp. isolated from sandalwood seedling.</title>
        <authorList>
            <person name="Tuikhar N."/>
            <person name="Kirdat K."/>
            <person name="Thorat V."/>
            <person name="Swetha P."/>
            <person name="Padma S."/>
            <person name="Sundararaj R."/>
            <person name="Yadav A."/>
        </authorList>
    </citation>
    <scope>NUCLEOTIDE SEQUENCE</scope>
    <source>
        <strain evidence="9">AR01</strain>
    </source>
</reference>
<dbReference type="InterPro" id="IPR049829">
    <property type="entry name" value="MptA/B-like"/>
</dbReference>
<name>A0A9X2KLC5_9MICC</name>
<feature type="transmembrane region" description="Helical" evidence="8">
    <location>
        <begin position="257"/>
        <end position="279"/>
    </location>
</feature>
<evidence type="ECO:0000256" key="7">
    <source>
        <dbReference type="ARBA" id="ARBA00043987"/>
    </source>
</evidence>
<keyword evidence="5 8" id="KW-1133">Transmembrane helix</keyword>
<dbReference type="GO" id="GO:0016757">
    <property type="term" value="F:glycosyltransferase activity"/>
    <property type="evidence" value="ECO:0007669"/>
    <property type="project" value="UniProtKB-KW"/>
</dbReference>
<comment type="subcellular location">
    <subcellularLocation>
        <location evidence="1">Membrane</location>
        <topology evidence="1">Multi-pass membrane protein</topology>
    </subcellularLocation>
</comment>
<protein>
    <submittedName>
        <fullName evidence="9">Polyprenol phosphomannose-dependent alpha 1,6 mannosyltransferase MptB</fullName>
    </submittedName>
</protein>
<feature type="transmembrane region" description="Helical" evidence="8">
    <location>
        <begin position="426"/>
        <end position="443"/>
    </location>
</feature>
<dbReference type="Proteomes" id="UP001139502">
    <property type="component" value="Unassembled WGS sequence"/>
</dbReference>
<evidence type="ECO:0000256" key="8">
    <source>
        <dbReference type="SAM" id="Phobius"/>
    </source>
</evidence>
<feature type="transmembrane region" description="Helical" evidence="8">
    <location>
        <begin position="229"/>
        <end position="245"/>
    </location>
</feature>
<feature type="transmembrane region" description="Helical" evidence="8">
    <location>
        <begin position="455"/>
        <end position="473"/>
    </location>
</feature>
<dbReference type="NCBIfam" id="NF038066">
    <property type="entry name" value="MptB"/>
    <property type="match status" value="1"/>
</dbReference>
<feature type="transmembrane region" description="Helical" evidence="8">
    <location>
        <begin position="9"/>
        <end position="29"/>
    </location>
</feature>
<feature type="transmembrane region" description="Helical" evidence="8">
    <location>
        <begin position="357"/>
        <end position="377"/>
    </location>
</feature>
<feature type="transmembrane region" description="Helical" evidence="8">
    <location>
        <begin position="389"/>
        <end position="414"/>
    </location>
</feature>
<evidence type="ECO:0000256" key="4">
    <source>
        <dbReference type="ARBA" id="ARBA00022692"/>
    </source>
</evidence>
<feature type="transmembrane region" description="Helical" evidence="8">
    <location>
        <begin position="86"/>
        <end position="105"/>
    </location>
</feature>
<evidence type="ECO:0000313" key="9">
    <source>
        <dbReference type="EMBL" id="MCP3425996.1"/>
    </source>
</evidence>
<dbReference type="GO" id="GO:0016020">
    <property type="term" value="C:membrane"/>
    <property type="evidence" value="ECO:0007669"/>
    <property type="project" value="UniProtKB-SubCell"/>
</dbReference>
<keyword evidence="6 8" id="KW-0472">Membrane</keyword>
<evidence type="ECO:0000256" key="2">
    <source>
        <dbReference type="ARBA" id="ARBA00022676"/>
    </source>
</evidence>
<feature type="transmembrane region" description="Helical" evidence="8">
    <location>
        <begin position="49"/>
        <end position="66"/>
    </location>
</feature>
<accession>A0A9X2KLC5</accession>
<evidence type="ECO:0000256" key="3">
    <source>
        <dbReference type="ARBA" id="ARBA00022679"/>
    </source>
</evidence>